<dbReference type="Pfam" id="PF00754">
    <property type="entry name" value="F5_F8_type_C"/>
    <property type="match status" value="2"/>
</dbReference>
<feature type="domain" description="F5/8 type C" evidence="2">
    <location>
        <begin position="286"/>
        <end position="395"/>
    </location>
</feature>
<proteinExistence type="predicted"/>
<feature type="domain" description="F5/8 type C" evidence="2">
    <location>
        <begin position="437"/>
        <end position="590"/>
    </location>
</feature>
<feature type="signal peptide" evidence="1">
    <location>
        <begin position="1"/>
        <end position="24"/>
    </location>
</feature>
<dbReference type="EMBL" id="MAAF01000054">
    <property type="protein sequence ID" value="OUR81028.1"/>
    <property type="molecule type" value="Genomic_DNA"/>
</dbReference>
<dbReference type="AlphaFoldDB" id="A0A1Y5EE81"/>
<comment type="caution">
    <text evidence="3">The sequence shown here is derived from an EMBL/GenBank/DDBJ whole genome shotgun (WGS) entry which is preliminary data.</text>
</comment>
<protein>
    <recommendedName>
        <fullName evidence="2">F5/8 type C domain-containing protein</fullName>
    </recommendedName>
</protein>
<evidence type="ECO:0000259" key="2">
    <source>
        <dbReference type="PROSITE" id="PS50022"/>
    </source>
</evidence>
<dbReference type="InterPro" id="IPR000421">
    <property type="entry name" value="FA58C"/>
</dbReference>
<name>A0A1Y5EE81_COLPS</name>
<evidence type="ECO:0000313" key="4">
    <source>
        <dbReference type="Proteomes" id="UP000243053"/>
    </source>
</evidence>
<dbReference type="Proteomes" id="UP000243053">
    <property type="component" value="Unassembled WGS sequence"/>
</dbReference>
<feature type="chain" id="PRO_5012441335" description="F5/8 type C domain-containing protein" evidence="1">
    <location>
        <begin position="25"/>
        <end position="592"/>
    </location>
</feature>
<dbReference type="InterPro" id="IPR008979">
    <property type="entry name" value="Galactose-bd-like_sf"/>
</dbReference>
<dbReference type="Gene3D" id="2.60.120.260">
    <property type="entry name" value="Galactose-binding domain-like"/>
    <property type="match status" value="2"/>
</dbReference>
<organism evidence="3 4">
    <name type="scientific">Colwellia psychrerythraea</name>
    <name type="common">Vibrio psychroerythus</name>
    <dbReference type="NCBI Taxonomy" id="28229"/>
    <lineage>
        <taxon>Bacteria</taxon>
        <taxon>Pseudomonadati</taxon>
        <taxon>Pseudomonadota</taxon>
        <taxon>Gammaproteobacteria</taxon>
        <taxon>Alteromonadales</taxon>
        <taxon>Colwelliaceae</taxon>
        <taxon>Colwellia</taxon>
    </lineage>
</organism>
<gene>
    <name evidence="3" type="ORF">A9Q75_08480</name>
</gene>
<accession>A0A1Y5EE81</accession>
<dbReference type="SUPFAM" id="SSF49785">
    <property type="entry name" value="Galactose-binding domain-like"/>
    <property type="match status" value="2"/>
</dbReference>
<reference evidence="4" key="1">
    <citation type="journal article" date="2017" name="Proc. Natl. Acad. Sci. U.S.A.">
        <title>Simulation of Deepwater Horizon oil plume reveals substrate specialization within a complex community of hydrocarbon degraders.</title>
        <authorList>
            <person name="Hu P."/>
            <person name="Dubinsky E.A."/>
            <person name="Probst A.J."/>
            <person name="Wang J."/>
            <person name="Sieber C.M.K."/>
            <person name="Tom L.M."/>
            <person name="Gardinali P."/>
            <person name="Banfield J.F."/>
            <person name="Atlas R.M."/>
            <person name="Andersen G.L."/>
        </authorList>
    </citation>
    <scope>NUCLEOTIDE SEQUENCE [LARGE SCALE GENOMIC DNA]</scope>
</reference>
<evidence type="ECO:0000256" key="1">
    <source>
        <dbReference type="SAM" id="SignalP"/>
    </source>
</evidence>
<dbReference type="PROSITE" id="PS50022">
    <property type="entry name" value="FA58C_3"/>
    <property type="match status" value="2"/>
</dbReference>
<keyword evidence="1" id="KW-0732">Signal</keyword>
<evidence type="ECO:0000313" key="3">
    <source>
        <dbReference type="EMBL" id="OUR81028.1"/>
    </source>
</evidence>
<sequence length="592" mass="64099">MKIQSLIQSVILAVSLLSSTGVFAESGVYAGGPTYNSSYAINELKTSGFTNVVVWTIHIESDGSLGFNGEFPLVAGGSYIGGSHYPNFKGDIASLKEGSSLINRVEFGLSGYGSGTYNNVRDLLACSESHCGTGPNSILYRNFSALKAVFPTIDAVNNDDEDTYHVSSSVQFHIMLADLGFKTAIVPYMNKSFWQSLVTQVNQARPGAIDALYLQAYAGGSSNDPCNWDLGLPVYAGLWSKDYSPVGIQNKMQGWKDSCPNVVEGGFMWLYDDFDNSSQVAAYSSAINNVFDASTPTPNDPVITARASIHGSENQDKAFDGVISTKWLDNAGTPSSSVPSWIQIKYTNAKLVNLLTLVSANDADSRDPQNIDMLATNDGNTWSTLGTWSNVEFPGRNVSKQLSFENTQLFSEYKLIITKNKGDDSLTQIAEILLADNSNPQPNIVDHTGYQGVTFVARASINSNEDESKTFDDNNNSKWLDNGGVPTSASPSWVQATLPVAKTVNDIAITSANDAIERDPQNFVLKGSNDNGTNWTEVGSWTNVVWSSRYERQVFSVSSLDAYSTYRLSINANQGGSSMTQIAEIELLGPEL</sequence>